<keyword evidence="2 5" id="KW-0812">Transmembrane</keyword>
<dbReference type="Pfam" id="PF10242">
    <property type="entry name" value="L_HMGIC_fpl"/>
    <property type="match status" value="1"/>
</dbReference>
<evidence type="ECO:0000256" key="1">
    <source>
        <dbReference type="ARBA" id="ARBA00004141"/>
    </source>
</evidence>
<evidence type="ECO:0000313" key="6">
    <source>
        <dbReference type="EMBL" id="ALC43383.1"/>
    </source>
</evidence>
<dbReference type="OMA" id="RDMCGEH"/>
<keyword evidence="3 5" id="KW-1133">Transmembrane helix</keyword>
<dbReference type="EMBL" id="CP012525">
    <property type="protein sequence ID" value="ALC43383.1"/>
    <property type="molecule type" value="Genomic_DNA"/>
</dbReference>
<dbReference type="GO" id="GO:0007605">
    <property type="term" value="P:sensory perception of sound"/>
    <property type="evidence" value="ECO:0007669"/>
    <property type="project" value="TreeGrafter"/>
</dbReference>
<evidence type="ECO:0000256" key="5">
    <source>
        <dbReference type="SAM" id="Phobius"/>
    </source>
</evidence>
<dbReference type="STRING" id="30019.A0A0M3QW20"/>
<comment type="subcellular location">
    <subcellularLocation>
        <location evidence="1">Membrane</location>
        <topology evidence="1">Multi-pass membrane protein</topology>
    </subcellularLocation>
</comment>
<sequence length="265" mass="29782">MGTKIEYVDTTHLYASKYVRNSKAIGVLWAIFTICYAIIGIVALVTPEWIGDPDSESIGRLGLWQQCQRDEIFDNCRRRWENILAVPTFSFQLATCFMIAAVGLALMTIFFLVCLLFMRSTRVFYICGWLQIISALCMIVACAAFPFGWNSDDFRKICGPEANRFELGLCSMRWAYPLAIIGCVDGVVLATLAFILATRHVRLQPDPIYQNSLYKGEINNAYLTDAISLAGSRKSNPHITGLNLQPILLVAPPNEDSISQFSRYH</sequence>
<accession>A0A0M3QW20</accession>
<feature type="transmembrane region" description="Helical" evidence="5">
    <location>
        <begin position="123"/>
        <end position="147"/>
    </location>
</feature>
<dbReference type="Proteomes" id="UP000494163">
    <property type="component" value="Chromosome 3L"/>
</dbReference>
<protein>
    <submittedName>
        <fullName evidence="6">Tmhs</fullName>
    </submittedName>
</protein>
<feature type="transmembrane region" description="Helical" evidence="5">
    <location>
        <begin position="174"/>
        <end position="197"/>
    </location>
</feature>
<keyword evidence="7" id="KW-1185">Reference proteome</keyword>
<organism evidence="6 7">
    <name type="scientific">Drosophila busckii</name>
    <name type="common">Fruit fly</name>
    <dbReference type="NCBI Taxonomy" id="30019"/>
    <lineage>
        <taxon>Eukaryota</taxon>
        <taxon>Metazoa</taxon>
        <taxon>Ecdysozoa</taxon>
        <taxon>Arthropoda</taxon>
        <taxon>Hexapoda</taxon>
        <taxon>Insecta</taxon>
        <taxon>Pterygota</taxon>
        <taxon>Neoptera</taxon>
        <taxon>Endopterygota</taxon>
        <taxon>Diptera</taxon>
        <taxon>Brachycera</taxon>
        <taxon>Muscomorpha</taxon>
        <taxon>Ephydroidea</taxon>
        <taxon>Drosophilidae</taxon>
        <taxon>Drosophila</taxon>
    </lineage>
</organism>
<dbReference type="InterPro" id="IPR019372">
    <property type="entry name" value="LHFPL"/>
</dbReference>
<dbReference type="PANTHER" id="PTHR12489">
    <property type="entry name" value="LIPOMA HMGIC FUSION PARTNER-LIKE PROTEIN"/>
    <property type="match status" value="1"/>
</dbReference>
<dbReference type="OrthoDB" id="5873721at2759"/>
<reference evidence="6 7" key="1">
    <citation type="submission" date="2015-08" db="EMBL/GenBank/DDBJ databases">
        <title>Ancestral chromatin configuration constrains chromatin evolution on differentiating sex chromosomes in Drosophila.</title>
        <authorList>
            <person name="Zhou Q."/>
            <person name="Bachtrog D."/>
        </authorList>
    </citation>
    <scope>NUCLEOTIDE SEQUENCE [LARGE SCALE GENOMIC DNA]</scope>
    <source>
        <tissue evidence="6">Whole larvae</tissue>
    </source>
</reference>
<evidence type="ECO:0000256" key="2">
    <source>
        <dbReference type="ARBA" id="ARBA00022692"/>
    </source>
</evidence>
<dbReference type="AlphaFoldDB" id="A0A0M3QW20"/>
<dbReference type="Gene3D" id="1.20.140.150">
    <property type="match status" value="1"/>
</dbReference>
<feature type="transmembrane region" description="Helical" evidence="5">
    <location>
        <begin position="89"/>
        <end position="116"/>
    </location>
</feature>
<dbReference type="GO" id="GO:0005886">
    <property type="term" value="C:plasma membrane"/>
    <property type="evidence" value="ECO:0007669"/>
    <property type="project" value="TreeGrafter"/>
</dbReference>
<evidence type="ECO:0000256" key="4">
    <source>
        <dbReference type="ARBA" id="ARBA00023136"/>
    </source>
</evidence>
<feature type="transmembrane region" description="Helical" evidence="5">
    <location>
        <begin position="24"/>
        <end position="45"/>
    </location>
</feature>
<dbReference type="PANTHER" id="PTHR12489:SF1">
    <property type="entry name" value="LP10272P"/>
    <property type="match status" value="1"/>
</dbReference>
<name>A0A0M3QW20_DROBS</name>
<evidence type="ECO:0000256" key="3">
    <source>
        <dbReference type="ARBA" id="ARBA00022989"/>
    </source>
</evidence>
<evidence type="ECO:0000313" key="7">
    <source>
        <dbReference type="Proteomes" id="UP000494163"/>
    </source>
</evidence>
<keyword evidence="4 5" id="KW-0472">Membrane</keyword>
<proteinExistence type="predicted"/>
<gene>
    <name evidence="6" type="ORF">Dbus_chr3Lg549</name>
</gene>